<dbReference type="NCBIfam" id="NF008758">
    <property type="entry name" value="PRK11789.1"/>
    <property type="match status" value="1"/>
</dbReference>
<keyword evidence="8 14" id="KW-0378">Hydrolase</keyword>
<dbReference type="SMART" id="SM00644">
    <property type="entry name" value="Ami_2"/>
    <property type="match status" value="1"/>
</dbReference>
<dbReference type="GO" id="GO:0008745">
    <property type="term" value="F:N-acetylmuramoyl-L-alanine amidase activity"/>
    <property type="evidence" value="ECO:0007669"/>
    <property type="project" value="UniProtKB-EC"/>
</dbReference>
<dbReference type="GO" id="GO:0009253">
    <property type="term" value="P:peptidoglycan catabolic process"/>
    <property type="evidence" value="ECO:0007669"/>
    <property type="project" value="InterPro"/>
</dbReference>
<evidence type="ECO:0000256" key="11">
    <source>
        <dbReference type="ARBA" id="ARBA00039257"/>
    </source>
</evidence>
<keyword evidence="7" id="KW-0479">Metal-binding</keyword>
<evidence type="ECO:0000256" key="10">
    <source>
        <dbReference type="ARBA" id="ARBA00023316"/>
    </source>
</evidence>
<evidence type="ECO:0000256" key="9">
    <source>
        <dbReference type="ARBA" id="ARBA00022833"/>
    </source>
</evidence>
<dbReference type="GO" id="GO:0005737">
    <property type="term" value="C:cytoplasm"/>
    <property type="evidence" value="ECO:0007669"/>
    <property type="project" value="UniProtKB-SubCell"/>
</dbReference>
<keyword evidence="10" id="KW-0961">Cell wall biogenesis/degradation</keyword>
<evidence type="ECO:0000256" key="2">
    <source>
        <dbReference type="ARBA" id="ARBA00001947"/>
    </source>
</evidence>
<dbReference type="SUPFAM" id="SSF55846">
    <property type="entry name" value="N-acetylmuramoyl-L-alanine amidase-like"/>
    <property type="match status" value="1"/>
</dbReference>
<sequence length="174" mass="19946">MHLEIENNLIVGAEVELSINSSERCDDIELIVIHCISLPEGEYSNNYPKDLFLNRLDFNIDPSFHTLKDLKVSSHLLINRDGSLIQFVPFDKCAWHAGQSSFEGREDCNKFSIGIELEGTVKESFTEQQYDILNDVIYLLKREYPIKNIAGHSEIAAGRKNDPGPYFNWKRLDV</sequence>
<dbReference type="InterPro" id="IPR002502">
    <property type="entry name" value="Amidase_domain"/>
</dbReference>
<evidence type="ECO:0000256" key="5">
    <source>
        <dbReference type="ARBA" id="ARBA00011901"/>
    </source>
</evidence>
<comment type="subcellular location">
    <subcellularLocation>
        <location evidence="3">Cytoplasm</location>
    </subcellularLocation>
</comment>
<reference evidence="14 15" key="1">
    <citation type="submission" date="2019-02" db="EMBL/GenBank/DDBJ databases">
        <title>Prokaryotic population dynamics and viral predation in marine succession experiment using metagenomics: the confinement effect.</title>
        <authorList>
            <person name="Haro-Moreno J.M."/>
            <person name="Rodriguez-Valera F."/>
            <person name="Lopez-Perez M."/>
        </authorList>
    </citation>
    <scope>NUCLEOTIDE SEQUENCE [LARGE SCALE GENOMIC DNA]</scope>
    <source>
        <strain evidence="14">MED-G166</strain>
    </source>
</reference>
<accession>A0A520MSI9</accession>
<evidence type="ECO:0000259" key="13">
    <source>
        <dbReference type="SMART" id="SM00644"/>
    </source>
</evidence>
<comment type="caution">
    <text evidence="14">The sequence shown here is derived from an EMBL/GenBank/DDBJ whole genome shotgun (WGS) entry which is preliminary data.</text>
</comment>
<evidence type="ECO:0000256" key="4">
    <source>
        <dbReference type="ARBA" id="ARBA00007553"/>
    </source>
</evidence>
<evidence type="ECO:0000256" key="12">
    <source>
        <dbReference type="ARBA" id="ARBA00042615"/>
    </source>
</evidence>
<dbReference type="EC" id="3.5.1.28" evidence="5"/>
<gene>
    <name evidence="14" type="primary">ampD</name>
    <name evidence="14" type="ORF">EVA99_02080</name>
</gene>
<evidence type="ECO:0000256" key="6">
    <source>
        <dbReference type="ARBA" id="ARBA00022490"/>
    </source>
</evidence>
<dbReference type="Proteomes" id="UP000320146">
    <property type="component" value="Unassembled WGS sequence"/>
</dbReference>
<comment type="cofactor">
    <cofactor evidence="2">
        <name>Zn(2+)</name>
        <dbReference type="ChEBI" id="CHEBI:29105"/>
    </cofactor>
</comment>
<keyword evidence="9" id="KW-0862">Zinc</keyword>
<evidence type="ECO:0000256" key="7">
    <source>
        <dbReference type="ARBA" id="ARBA00022723"/>
    </source>
</evidence>
<evidence type="ECO:0000256" key="8">
    <source>
        <dbReference type="ARBA" id="ARBA00022801"/>
    </source>
</evidence>
<comment type="catalytic activity">
    <reaction evidence="1">
        <text>Hydrolyzes the link between N-acetylmuramoyl residues and L-amino acid residues in certain cell-wall glycopeptides.</text>
        <dbReference type="EC" id="3.5.1.28"/>
    </reaction>
</comment>
<dbReference type="Gene3D" id="3.40.80.10">
    <property type="entry name" value="Peptidoglycan recognition protein-like"/>
    <property type="match status" value="1"/>
</dbReference>
<dbReference type="EMBL" id="SHBL01000012">
    <property type="protein sequence ID" value="RZO24181.1"/>
    <property type="molecule type" value="Genomic_DNA"/>
</dbReference>
<proteinExistence type="inferred from homology"/>
<evidence type="ECO:0000256" key="3">
    <source>
        <dbReference type="ARBA" id="ARBA00004496"/>
    </source>
</evidence>
<evidence type="ECO:0000313" key="14">
    <source>
        <dbReference type="EMBL" id="RZO24181.1"/>
    </source>
</evidence>
<dbReference type="GO" id="GO:0009254">
    <property type="term" value="P:peptidoglycan turnover"/>
    <property type="evidence" value="ECO:0007669"/>
    <property type="project" value="TreeGrafter"/>
</dbReference>
<name>A0A520MSI9_9GAMM</name>
<dbReference type="PANTHER" id="PTHR30417:SF4">
    <property type="entry name" value="1,6-ANHYDRO-N-ACETYLMURAMYL-L-ALANINE AMIDASE AMPD"/>
    <property type="match status" value="1"/>
</dbReference>
<dbReference type="GO" id="GO:0071555">
    <property type="term" value="P:cell wall organization"/>
    <property type="evidence" value="ECO:0007669"/>
    <property type="project" value="UniProtKB-KW"/>
</dbReference>
<evidence type="ECO:0000313" key="15">
    <source>
        <dbReference type="Proteomes" id="UP000320146"/>
    </source>
</evidence>
<dbReference type="GO" id="GO:0046872">
    <property type="term" value="F:metal ion binding"/>
    <property type="evidence" value="ECO:0007669"/>
    <property type="project" value="UniProtKB-KW"/>
</dbReference>
<protein>
    <recommendedName>
        <fullName evidence="11">1,6-anhydro-N-acetylmuramyl-L-alanine amidase AmpD</fullName>
        <ecNumber evidence="5">3.5.1.28</ecNumber>
    </recommendedName>
    <alternativeName>
        <fullName evidence="12">N-acetylmuramoyl-L-alanine amidase</fullName>
    </alternativeName>
</protein>
<dbReference type="Pfam" id="PF01510">
    <property type="entry name" value="Amidase_2"/>
    <property type="match status" value="1"/>
</dbReference>
<organism evidence="14 15">
    <name type="scientific">SAR86 cluster bacterium</name>
    <dbReference type="NCBI Taxonomy" id="2030880"/>
    <lineage>
        <taxon>Bacteria</taxon>
        <taxon>Pseudomonadati</taxon>
        <taxon>Pseudomonadota</taxon>
        <taxon>Gammaproteobacteria</taxon>
        <taxon>SAR86 cluster</taxon>
    </lineage>
</organism>
<dbReference type="AlphaFoldDB" id="A0A520MSI9"/>
<dbReference type="CDD" id="cd06583">
    <property type="entry name" value="PGRP"/>
    <property type="match status" value="1"/>
</dbReference>
<evidence type="ECO:0000256" key="1">
    <source>
        <dbReference type="ARBA" id="ARBA00001561"/>
    </source>
</evidence>
<comment type="similarity">
    <text evidence="4">Belongs to the N-acetylmuramoyl-L-alanine amidase 2 family.</text>
</comment>
<feature type="domain" description="N-acetylmuramoyl-L-alanine amidase" evidence="13">
    <location>
        <begin position="17"/>
        <end position="164"/>
    </location>
</feature>
<dbReference type="PANTHER" id="PTHR30417">
    <property type="entry name" value="N-ACETYLMURAMOYL-L-ALANINE AMIDASE AMID"/>
    <property type="match status" value="1"/>
</dbReference>
<dbReference type="InterPro" id="IPR036505">
    <property type="entry name" value="Amidase/PGRP_sf"/>
</dbReference>
<keyword evidence="6" id="KW-0963">Cytoplasm</keyword>
<dbReference type="InterPro" id="IPR051206">
    <property type="entry name" value="NAMLAA_amidase_2"/>
</dbReference>